<evidence type="ECO:0000256" key="4">
    <source>
        <dbReference type="ARBA" id="ARBA00005225"/>
    </source>
</evidence>
<evidence type="ECO:0000313" key="17">
    <source>
        <dbReference type="EMBL" id="ROT88528.1"/>
    </source>
</evidence>
<sequence length="284" mass="29271">MGTDAREAVGGERAGGLLAVDVGNTVTRLGLFDGGGLVATWEATTPERCTSDEARLVVTGFLDALARRRGAGKGDAAAVAGACRPADAILSCVVPDLVDVWARALHAECGRRALVVGPGLKTGIRMRYRDPAEVGPDRVADLAAALADYGGPLVVVDLGTTTNFEVLDAEGTFVGGIIAPGLALGAKALAQAAARLPRVELKAPASVIGTSTREAMQAGVVMGEVARIDGLVDLVLSELGCEAPVVVTGADATAMAALLRHEARADDTLTLRGLRRLYELNRRR</sequence>
<feature type="binding site" evidence="16">
    <location>
        <begin position="21"/>
        <end position="28"/>
    </location>
    <ligand>
        <name>ATP</name>
        <dbReference type="ChEBI" id="CHEBI:30616"/>
    </ligand>
</feature>
<protein>
    <recommendedName>
        <fullName evidence="15 16">Type III pantothenate kinase</fullName>
        <ecNumber evidence="6 16">2.7.1.33</ecNumber>
    </recommendedName>
    <alternativeName>
        <fullName evidence="16">PanK-III</fullName>
    </alternativeName>
    <alternativeName>
        <fullName evidence="16">Pantothenic acid kinase</fullName>
    </alternativeName>
</protein>
<keyword evidence="13 16" id="KW-0173">Coenzyme A biosynthesis</keyword>
<dbReference type="SUPFAM" id="SSF53067">
    <property type="entry name" value="Actin-like ATPase domain"/>
    <property type="match status" value="2"/>
</dbReference>
<evidence type="ECO:0000256" key="1">
    <source>
        <dbReference type="ARBA" id="ARBA00001206"/>
    </source>
</evidence>
<dbReference type="CDD" id="cd24015">
    <property type="entry name" value="ASKHA_NBD_PanK-III"/>
    <property type="match status" value="1"/>
</dbReference>
<evidence type="ECO:0000256" key="8">
    <source>
        <dbReference type="ARBA" id="ARBA00022679"/>
    </source>
</evidence>
<dbReference type="PANTHER" id="PTHR34265">
    <property type="entry name" value="TYPE III PANTOTHENATE KINASE"/>
    <property type="match status" value="1"/>
</dbReference>
<comment type="function">
    <text evidence="16">Catalyzes the phosphorylation of pantothenate (Pan), the first step in CoA biosynthesis.</text>
</comment>
<dbReference type="Pfam" id="PF03309">
    <property type="entry name" value="Pan_kinase"/>
    <property type="match status" value="1"/>
</dbReference>
<feature type="binding site" evidence="16">
    <location>
        <position position="212"/>
    </location>
    <ligand>
        <name>substrate</name>
    </ligand>
</feature>
<dbReference type="NCBIfam" id="TIGR00671">
    <property type="entry name" value="baf"/>
    <property type="match status" value="1"/>
</dbReference>
<dbReference type="InterPro" id="IPR004619">
    <property type="entry name" value="Type_III_PanK"/>
</dbReference>
<reference evidence="18" key="1">
    <citation type="submission" date="2018-05" db="EMBL/GenBank/DDBJ databases">
        <title>Genome Sequencing of selected type strains of the family Eggerthellaceae.</title>
        <authorList>
            <person name="Danylec N."/>
            <person name="Stoll D.A."/>
            <person name="Doetsch A."/>
            <person name="Huch M."/>
        </authorList>
    </citation>
    <scope>NUCLEOTIDE SEQUENCE [LARGE SCALE GENOMIC DNA]</scope>
    <source>
        <strain evidence="18">DSM 27213</strain>
    </source>
</reference>
<evidence type="ECO:0000256" key="14">
    <source>
        <dbReference type="ARBA" id="ARBA00038036"/>
    </source>
</evidence>
<comment type="caution">
    <text evidence="17">The sequence shown here is derived from an EMBL/GenBank/DDBJ whole genome shotgun (WGS) entry which is preliminary data.</text>
</comment>
<comment type="cofactor">
    <cofactor evidence="16">
        <name>NH4(+)</name>
        <dbReference type="ChEBI" id="CHEBI:28938"/>
    </cofactor>
    <cofactor evidence="16">
        <name>K(+)</name>
        <dbReference type="ChEBI" id="CHEBI:29103"/>
    </cofactor>
    <text evidence="16">A monovalent cation. Ammonium or potassium.</text>
</comment>
<evidence type="ECO:0000313" key="18">
    <source>
        <dbReference type="Proteomes" id="UP000285258"/>
    </source>
</evidence>
<comment type="subcellular location">
    <subcellularLocation>
        <location evidence="3 16">Cytoplasm</location>
    </subcellularLocation>
</comment>
<keyword evidence="8 16" id="KW-0808">Transferase</keyword>
<comment type="cofactor">
    <cofactor evidence="2">
        <name>K(+)</name>
        <dbReference type="ChEBI" id="CHEBI:29103"/>
    </cofactor>
</comment>
<feature type="binding site" evidence="16">
    <location>
        <position position="128"/>
    </location>
    <ligand>
        <name>substrate</name>
    </ligand>
</feature>
<evidence type="ECO:0000256" key="2">
    <source>
        <dbReference type="ARBA" id="ARBA00001958"/>
    </source>
</evidence>
<keyword evidence="16" id="KW-0479">Metal-binding</keyword>
<feature type="active site" description="Proton acceptor" evidence="16">
    <location>
        <position position="137"/>
    </location>
</feature>
<evidence type="ECO:0000256" key="3">
    <source>
        <dbReference type="ARBA" id="ARBA00004496"/>
    </source>
</evidence>
<feature type="binding site" evidence="16">
    <location>
        <position position="160"/>
    </location>
    <ligand>
        <name>ATP</name>
        <dbReference type="ChEBI" id="CHEBI:30616"/>
    </ligand>
</feature>
<evidence type="ECO:0000256" key="11">
    <source>
        <dbReference type="ARBA" id="ARBA00022840"/>
    </source>
</evidence>
<accession>A0A423UHZ0</accession>
<evidence type="ECO:0000256" key="6">
    <source>
        <dbReference type="ARBA" id="ARBA00012102"/>
    </source>
</evidence>
<dbReference type="GO" id="GO:0015937">
    <property type="term" value="P:coenzyme A biosynthetic process"/>
    <property type="evidence" value="ECO:0007669"/>
    <property type="project" value="UniProtKB-UniRule"/>
</dbReference>
<organism evidence="17 18">
    <name type="scientific">Gordonibacter urolithinfaciens</name>
    <dbReference type="NCBI Taxonomy" id="1335613"/>
    <lineage>
        <taxon>Bacteria</taxon>
        <taxon>Bacillati</taxon>
        <taxon>Actinomycetota</taxon>
        <taxon>Coriobacteriia</taxon>
        <taxon>Eggerthellales</taxon>
        <taxon>Eggerthellaceae</taxon>
        <taxon>Gordonibacter</taxon>
    </lineage>
</organism>
<evidence type="ECO:0000256" key="9">
    <source>
        <dbReference type="ARBA" id="ARBA00022741"/>
    </source>
</evidence>
<dbReference type="InterPro" id="IPR043129">
    <property type="entry name" value="ATPase_NBD"/>
</dbReference>
<evidence type="ECO:0000256" key="12">
    <source>
        <dbReference type="ARBA" id="ARBA00022958"/>
    </source>
</evidence>
<dbReference type="PANTHER" id="PTHR34265:SF1">
    <property type="entry name" value="TYPE III PANTOTHENATE KINASE"/>
    <property type="match status" value="1"/>
</dbReference>
<keyword evidence="9 16" id="KW-0547">Nucleotide-binding</keyword>
<dbReference type="GO" id="GO:0005524">
    <property type="term" value="F:ATP binding"/>
    <property type="evidence" value="ECO:0007669"/>
    <property type="project" value="UniProtKB-UniRule"/>
</dbReference>
<comment type="pathway">
    <text evidence="4 16">Cofactor biosynthesis; coenzyme A biosynthesis; CoA from (R)-pantothenate: step 1/5.</text>
</comment>
<dbReference type="EMBL" id="QIBW01000016">
    <property type="protein sequence ID" value="ROT88528.1"/>
    <property type="molecule type" value="Genomic_DNA"/>
</dbReference>
<comment type="subunit">
    <text evidence="5 16">Homodimer.</text>
</comment>
<dbReference type="AlphaFoldDB" id="A0A423UHZ0"/>
<keyword evidence="10 16" id="KW-0418">Kinase</keyword>
<name>A0A423UHZ0_9ACTN</name>
<dbReference type="Gene3D" id="3.30.420.40">
    <property type="match status" value="2"/>
</dbReference>
<dbReference type="UniPathway" id="UPA00241">
    <property type="reaction ID" value="UER00352"/>
</dbReference>
<evidence type="ECO:0000256" key="16">
    <source>
        <dbReference type="HAMAP-Rule" id="MF_01274"/>
    </source>
</evidence>
<dbReference type="EC" id="2.7.1.33" evidence="6 16"/>
<keyword evidence="11 16" id="KW-0067">ATP-binding</keyword>
<dbReference type="GO" id="GO:0004594">
    <property type="term" value="F:pantothenate kinase activity"/>
    <property type="evidence" value="ECO:0007669"/>
    <property type="project" value="UniProtKB-UniRule"/>
</dbReference>
<evidence type="ECO:0000256" key="10">
    <source>
        <dbReference type="ARBA" id="ARBA00022777"/>
    </source>
</evidence>
<proteinExistence type="inferred from homology"/>
<feature type="binding site" evidence="16">
    <location>
        <position position="157"/>
    </location>
    <ligand>
        <name>K(+)</name>
        <dbReference type="ChEBI" id="CHEBI:29103"/>
    </ligand>
</feature>
<dbReference type="HAMAP" id="MF_01274">
    <property type="entry name" value="Pantothen_kinase_3"/>
    <property type="match status" value="1"/>
</dbReference>
<comment type="similarity">
    <text evidence="14 16">Belongs to the type III pantothenate kinase family.</text>
</comment>
<evidence type="ECO:0000256" key="7">
    <source>
        <dbReference type="ARBA" id="ARBA00022490"/>
    </source>
</evidence>
<gene>
    <name evidence="16" type="primary">coaX</name>
    <name evidence="17" type="ORF">DMP12_11655</name>
</gene>
<dbReference type="GO" id="GO:0005737">
    <property type="term" value="C:cytoplasm"/>
    <property type="evidence" value="ECO:0007669"/>
    <property type="project" value="UniProtKB-SubCell"/>
</dbReference>
<keyword evidence="7 16" id="KW-0963">Cytoplasm</keyword>
<feature type="binding site" evidence="16">
    <location>
        <begin position="135"/>
        <end position="138"/>
    </location>
    <ligand>
        <name>substrate</name>
    </ligand>
</feature>
<evidence type="ECO:0000256" key="13">
    <source>
        <dbReference type="ARBA" id="ARBA00022993"/>
    </source>
</evidence>
<dbReference type="RefSeq" id="WP_096228501.1">
    <property type="nucleotide sequence ID" value="NZ_CP168029.1"/>
</dbReference>
<keyword evidence="12 16" id="KW-0630">Potassium</keyword>
<evidence type="ECO:0000256" key="15">
    <source>
        <dbReference type="ARBA" id="ARBA00040883"/>
    </source>
</evidence>
<dbReference type="Proteomes" id="UP000285258">
    <property type="component" value="Unassembled WGS sequence"/>
</dbReference>
<comment type="catalytic activity">
    <reaction evidence="1 16">
        <text>(R)-pantothenate + ATP = (R)-4'-phosphopantothenate + ADP + H(+)</text>
        <dbReference type="Rhea" id="RHEA:16373"/>
        <dbReference type="ChEBI" id="CHEBI:10986"/>
        <dbReference type="ChEBI" id="CHEBI:15378"/>
        <dbReference type="ChEBI" id="CHEBI:29032"/>
        <dbReference type="ChEBI" id="CHEBI:30616"/>
        <dbReference type="ChEBI" id="CHEBI:456216"/>
        <dbReference type="EC" id="2.7.1.33"/>
    </reaction>
</comment>
<dbReference type="GO" id="GO:0046872">
    <property type="term" value="F:metal ion binding"/>
    <property type="evidence" value="ECO:0007669"/>
    <property type="project" value="UniProtKB-KW"/>
</dbReference>
<evidence type="ECO:0000256" key="5">
    <source>
        <dbReference type="ARBA" id="ARBA00011738"/>
    </source>
</evidence>